<feature type="region of interest" description="Disordered" evidence="1">
    <location>
        <begin position="140"/>
        <end position="225"/>
    </location>
</feature>
<evidence type="ECO:0000313" key="3">
    <source>
        <dbReference type="Proteomes" id="UP000274131"/>
    </source>
</evidence>
<proteinExistence type="predicted"/>
<reference evidence="2 3" key="2">
    <citation type="submission" date="2018-10" db="EMBL/GenBank/DDBJ databases">
        <authorList>
            <consortium name="Pathogen Informatics"/>
        </authorList>
    </citation>
    <scope>NUCLEOTIDE SEQUENCE [LARGE SCALE GENOMIC DNA]</scope>
</reference>
<feature type="compositionally biased region" description="Polar residues" evidence="1">
    <location>
        <begin position="190"/>
        <end position="199"/>
    </location>
</feature>
<feature type="compositionally biased region" description="Basic and acidic residues" evidence="1">
    <location>
        <begin position="259"/>
        <end position="273"/>
    </location>
</feature>
<feature type="compositionally biased region" description="Low complexity" evidence="1">
    <location>
        <begin position="240"/>
        <end position="249"/>
    </location>
</feature>
<feature type="compositionally biased region" description="Polar residues" evidence="1">
    <location>
        <begin position="333"/>
        <end position="343"/>
    </location>
</feature>
<reference evidence="4" key="1">
    <citation type="submission" date="2017-02" db="UniProtKB">
        <authorList>
            <consortium name="WormBaseParasite"/>
        </authorList>
    </citation>
    <scope>IDENTIFICATION</scope>
</reference>
<dbReference type="SUPFAM" id="SSF50729">
    <property type="entry name" value="PH domain-like"/>
    <property type="match status" value="1"/>
</dbReference>
<sequence length="503" mass="54585">MSSSIGFETEKNVEYEKMFLDKLTLLNRTFLKVIESCVKDMPDADLSPTVRDYLKHVENLDDMYGGKPSEERIKKRPIKVARRTMERKVTYELSLTPRRPRENASEIAEKPLANDLSFAVKKPTTANSLLQNLVHPTQEFNFDSSSSSSPVSTVPANDGGSGRRGRKRANRGGPDSDDFVTIIPKDKGEFSSNSSTTNEDLPKDDSCKKAATNSPPDGTASEMPKNSFFSFYGAKVTRTTSSAVSTSKTPNFSFGASIAKKDDSKNTNDEKISEGASQTSSALSFGSSSGSTNNSNLLTKNSDKEKESSLVAGSESTSLFSIGKSNGSDEKPTSQLPKLTFPSSGPGLKTDTPPKLVFAFKPTKAVTSDVSGVKPLAPGALSEKEEEYVPPKPEEILQEEPDAVLSTKCSVFVLKGKEYEKIGIGQLHIKKSDGDEKKILLIRAATATAAVWVNSYIDKNTKCAKADDTKLRVSCVNGTTPAAYLIRLPNAKVREQVEEQLKV</sequence>
<dbReference type="AlphaFoldDB" id="A0A0N4USZ6"/>
<dbReference type="STRING" id="51028.A0A0N4USZ6"/>
<gene>
    <name evidence="2" type="ORF">EVEC_LOCUS211</name>
</gene>
<dbReference type="Gene3D" id="2.30.29.30">
    <property type="entry name" value="Pleckstrin-homology domain (PH domain)/Phosphotyrosine-binding domain (PTB)"/>
    <property type="match status" value="1"/>
</dbReference>
<dbReference type="EMBL" id="UXUI01000140">
    <property type="protein sequence ID" value="VDD85068.1"/>
    <property type="molecule type" value="Genomic_DNA"/>
</dbReference>
<feature type="compositionally biased region" description="Polar residues" evidence="1">
    <location>
        <begin position="314"/>
        <end position="326"/>
    </location>
</feature>
<keyword evidence="3" id="KW-1185">Reference proteome</keyword>
<dbReference type="InterPro" id="IPR011993">
    <property type="entry name" value="PH-like_dom_sf"/>
</dbReference>
<dbReference type="Proteomes" id="UP000274131">
    <property type="component" value="Unassembled WGS sequence"/>
</dbReference>
<feature type="region of interest" description="Disordered" evidence="1">
    <location>
        <begin position="240"/>
        <end position="348"/>
    </location>
</feature>
<name>A0A0N4USZ6_ENTVE</name>
<evidence type="ECO:0000313" key="4">
    <source>
        <dbReference type="WBParaSite" id="EVEC_0000030001-mRNA-1"/>
    </source>
</evidence>
<organism evidence="4">
    <name type="scientific">Enterobius vermicularis</name>
    <name type="common">Human pinworm</name>
    <dbReference type="NCBI Taxonomy" id="51028"/>
    <lineage>
        <taxon>Eukaryota</taxon>
        <taxon>Metazoa</taxon>
        <taxon>Ecdysozoa</taxon>
        <taxon>Nematoda</taxon>
        <taxon>Chromadorea</taxon>
        <taxon>Rhabditida</taxon>
        <taxon>Spirurina</taxon>
        <taxon>Oxyuridomorpha</taxon>
        <taxon>Oxyuroidea</taxon>
        <taxon>Oxyuridae</taxon>
        <taxon>Enterobius</taxon>
    </lineage>
</organism>
<dbReference type="WBParaSite" id="EVEC_0000030001-mRNA-1">
    <property type="protein sequence ID" value="EVEC_0000030001-mRNA-1"/>
    <property type="gene ID" value="EVEC_0000030001"/>
</dbReference>
<accession>A0A0N4USZ6</accession>
<evidence type="ECO:0000256" key="1">
    <source>
        <dbReference type="SAM" id="MobiDB-lite"/>
    </source>
</evidence>
<protein>
    <submittedName>
        <fullName evidence="4">RanBD1 domain-containing protein</fullName>
    </submittedName>
</protein>
<dbReference type="OrthoDB" id="10062131at2759"/>
<evidence type="ECO:0000313" key="2">
    <source>
        <dbReference type="EMBL" id="VDD85068.1"/>
    </source>
</evidence>
<feature type="compositionally biased region" description="Low complexity" evidence="1">
    <location>
        <begin position="277"/>
        <end position="300"/>
    </location>
</feature>